<evidence type="ECO:0000256" key="2">
    <source>
        <dbReference type="SAM" id="MobiDB-lite"/>
    </source>
</evidence>
<gene>
    <name evidence="3" type="ORF">PVAND_017744</name>
</gene>
<accession>A0A9J6B888</accession>
<feature type="region of interest" description="Disordered" evidence="2">
    <location>
        <begin position="131"/>
        <end position="153"/>
    </location>
</feature>
<dbReference type="Proteomes" id="UP001107558">
    <property type="component" value="Unassembled WGS sequence"/>
</dbReference>
<keyword evidence="1" id="KW-0175">Coiled coil</keyword>
<organism evidence="3 4">
    <name type="scientific">Polypedilum vanderplanki</name>
    <name type="common">Sleeping chironomid midge</name>
    <dbReference type="NCBI Taxonomy" id="319348"/>
    <lineage>
        <taxon>Eukaryota</taxon>
        <taxon>Metazoa</taxon>
        <taxon>Ecdysozoa</taxon>
        <taxon>Arthropoda</taxon>
        <taxon>Hexapoda</taxon>
        <taxon>Insecta</taxon>
        <taxon>Pterygota</taxon>
        <taxon>Neoptera</taxon>
        <taxon>Endopterygota</taxon>
        <taxon>Diptera</taxon>
        <taxon>Nematocera</taxon>
        <taxon>Chironomoidea</taxon>
        <taxon>Chironomidae</taxon>
        <taxon>Chironominae</taxon>
        <taxon>Polypedilum</taxon>
        <taxon>Polypedilum</taxon>
    </lineage>
</organism>
<sequence>MQLKFLSNNLVNECKNQNHPGYLNALVVQHELNLIQPTIIDASTNMPLSVEIIKAEPKLPQPNIFSKSKTVRRRKFNYGVVNSYEILETLKEDERAKEKNQEEKEQRKLIREEKKRIKEIALKIKQEKDDMNNSISGEPIIKKRRGRPLKKNI</sequence>
<dbReference type="EMBL" id="JADBJN010000193">
    <property type="protein sequence ID" value="KAG5666081.1"/>
    <property type="molecule type" value="Genomic_DNA"/>
</dbReference>
<evidence type="ECO:0000256" key="1">
    <source>
        <dbReference type="SAM" id="Coils"/>
    </source>
</evidence>
<proteinExistence type="predicted"/>
<feature type="coiled-coil region" evidence="1">
    <location>
        <begin position="84"/>
        <end position="130"/>
    </location>
</feature>
<feature type="compositionally biased region" description="Basic residues" evidence="2">
    <location>
        <begin position="142"/>
        <end position="153"/>
    </location>
</feature>
<reference evidence="3" key="1">
    <citation type="submission" date="2021-03" db="EMBL/GenBank/DDBJ databases">
        <title>Chromosome level genome of the anhydrobiotic midge Polypedilum vanderplanki.</title>
        <authorList>
            <person name="Yoshida Y."/>
            <person name="Kikawada T."/>
            <person name="Gusev O."/>
        </authorList>
    </citation>
    <scope>NUCLEOTIDE SEQUENCE</scope>
    <source>
        <strain evidence="3">NIAS01</strain>
        <tissue evidence="3">Whole body or cell culture</tissue>
    </source>
</reference>
<comment type="caution">
    <text evidence="3">The sequence shown here is derived from an EMBL/GenBank/DDBJ whole genome shotgun (WGS) entry which is preliminary data.</text>
</comment>
<evidence type="ECO:0000313" key="4">
    <source>
        <dbReference type="Proteomes" id="UP001107558"/>
    </source>
</evidence>
<protein>
    <submittedName>
        <fullName evidence="3">Uncharacterized protein</fullName>
    </submittedName>
</protein>
<keyword evidence="4" id="KW-1185">Reference proteome</keyword>
<name>A0A9J6B888_POLVA</name>
<evidence type="ECO:0000313" key="3">
    <source>
        <dbReference type="EMBL" id="KAG5666081.1"/>
    </source>
</evidence>
<dbReference type="AlphaFoldDB" id="A0A9J6B888"/>